<evidence type="ECO:0000313" key="11">
    <source>
        <dbReference type="Proteomes" id="UP000190285"/>
    </source>
</evidence>
<evidence type="ECO:0000259" key="8">
    <source>
        <dbReference type="Pfam" id="PF00534"/>
    </source>
</evidence>
<organism evidence="10 11">
    <name type="scientific">Maledivibacter halophilus</name>
    <dbReference type="NCBI Taxonomy" id="36842"/>
    <lineage>
        <taxon>Bacteria</taxon>
        <taxon>Bacillati</taxon>
        <taxon>Bacillota</taxon>
        <taxon>Clostridia</taxon>
        <taxon>Peptostreptococcales</taxon>
        <taxon>Caminicellaceae</taxon>
        <taxon>Maledivibacter</taxon>
    </lineage>
</organism>
<dbReference type="GO" id="GO:0009011">
    <property type="term" value="F:alpha-1,4-glucan glucosyltransferase (ADP-glucose donor) activity"/>
    <property type="evidence" value="ECO:0007669"/>
    <property type="project" value="UniProtKB-UniRule"/>
</dbReference>
<dbReference type="GO" id="GO:0005978">
    <property type="term" value="P:glycogen biosynthetic process"/>
    <property type="evidence" value="ECO:0007669"/>
    <property type="project" value="UniProtKB-UniRule"/>
</dbReference>
<dbReference type="AlphaFoldDB" id="A0A1T5LT75"/>
<feature type="domain" description="Starch synthase catalytic" evidence="9">
    <location>
        <begin position="3"/>
        <end position="237"/>
    </location>
</feature>
<reference evidence="10 11" key="1">
    <citation type="submission" date="2017-02" db="EMBL/GenBank/DDBJ databases">
        <authorList>
            <person name="Peterson S.W."/>
        </authorList>
    </citation>
    <scope>NUCLEOTIDE SEQUENCE [LARGE SCALE GENOMIC DNA]</scope>
    <source>
        <strain evidence="10 11">M1</strain>
    </source>
</reference>
<dbReference type="Proteomes" id="UP000190285">
    <property type="component" value="Unassembled WGS sequence"/>
</dbReference>
<comment type="catalytic activity">
    <reaction evidence="1 7">
        <text>[(1-&gt;4)-alpha-D-glucosyl](n) + ADP-alpha-D-glucose = [(1-&gt;4)-alpha-D-glucosyl](n+1) + ADP + H(+)</text>
        <dbReference type="Rhea" id="RHEA:18189"/>
        <dbReference type="Rhea" id="RHEA-COMP:9584"/>
        <dbReference type="Rhea" id="RHEA-COMP:9587"/>
        <dbReference type="ChEBI" id="CHEBI:15378"/>
        <dbReference type="ChEBI" id="CHEBI:15444"/>
        <dbReference type="ChEBI" id="CHEBI:57498"/>
        <dbReference type="ChEBI" id="CHEBI:456216"/>
        <dbReference type="EC" id="2.4.1.21"/>
    </reaction>
</comment>
<dbReference type="EMBL" id="FUZT01000008">
    <property type="protein sequence ID" value="SKC79111.1"/>
    <property type="molecule type" value="Genomic_DNA"/>
</dbReference>
<dbReference type="InterPro" id="IPR011835">
    <property type="entry name" value="GS/SS"/>
</dbReference>
<dbReference type="EC" id="2.4.1.21" evidence="7"/>
<accession>A0A1T5LT75</accession>
<comment type="function">
    <text evidence="2 7">Synthesizes alpha-1,4-glucan chains using ADP-glucose.</text>
</comment>
<protein>
    <recommendedName>
        <fullName evidence="7">Glycogen synthase</fullName>
        <ecNumber evidence="7">2.4.1.21</ecNumber>
    </recommendedName>
    <alternativeName>
        <fullName evidence="7">Starch [bacterial glycogen] synthase</fullName>
    </alternativeName>
</protein>
<evidence type="ECO:0000313" key="10">
    <source>
        <dbReference type="EMBL" id="SKC79111.1"/>
    </source>
</evidence>
<dbReference type="GO" id="GO:0004373">
    <property type="term" value="F:alpha-1,4-glucan glucosyltransferase (UDP-glucose donor) activity"/>
    <property type="evidence" value="ECO:0007669"/>
    <property type="project" value="InterPro"/>
</dbReference>
<dbReference type="PANTHER" id="PTHR45825:SF11">
    <property type="entry name" value="ALPHA AMYLASE DOMAIN-CONTAINING PROTEIN"/>
    <property type="match status" value="1"/>
</dbReference>
<dbReference type="STRING" id="36842.SAMN02194393_03255"/>
<comment type="similarity">
    <text evidence="3 7">Belongs to the glycosyltransferase 1 family. Bacterial/plant glycogen synthase subfamily.</text>
</comment>
<keyword evidence="4 7" id="KW-0328">Glycosyltransferase</keyword>
<dbReference type="Pfam" id="PF08323">
    <property type="entry name" value="Glyco_transf_5"/>
    <property type="match status" value="1"/>
</dbReference>
<dbReference type="HAMAP" id="MF_00484">
    <property type="entry name" value="Glycogen_synth"/>
    <property type="match status" value="1"/>
</dbReference>
<keyword evidence="5 7" id="KW-0808">Transferase</keyword>
<dbReference type="Gene3D" id="3.40.50.2000">
    <property type="entry name" value="Glycogen Phosphorylase B"/>
    <property type="match status" value="2"/>
</dbReference>
<evidence type="ECO:0000256" key="3">
    <source>
        <dbReference type="ARBA" id="ARBA00010281"/>
    </source>
</evidence>
<evidence type="ECO:0000256" key="5">
    <source>
        <dbReference type="ARBA" id="ARBA00022679"/>
    </source>
</evidence>
<dbReference type="UniPathway" id="UPA00164"/>
<feature type="binding site" evidence="7">
    <location>
        <position position="16"/>
    </location>
    <ligand>
        <name>ADP-alpha-D-glucose</name>
        <dbReference type="ChEBI" id="CHEBI:57498"/>
    </ligand>
</feature>
<dbReference type="InterPro" id="IPR013534">
    <property type="entry name" value="Starch_synth_cat_dom"/>
</dbReference>
<dbReference type="PANTHER" id="PTHR45825">
    <property type="entry name" value="GRANULE-BOUND STARCH SYNTHASE 1, CHLOROPLASTIC/AMYLOPLASTIC"/>
    <property type="match status" value="1"/>
</dbReference>
<dbReference type="CDD" id="cd03791">
    <property type="entry name" value="GT5_Glycogen_synthase_DULL1-like"/>
    <property type="match status" value="1"/>
</dbReference>
<dbReference type="SUPFAM" id="SSF53756">
    <property type="entry name" value="UDP-Glycosyltransferase/glycogen phosphorylase"/>
    <property type="match status" value="1"/>
</dbReference>
<gene>
    <name evidence="7" type="primary">glgA</name>
    <name evidence="10" type="ORF">SAMN02194393_03255</name>
</gene>
<evidence type="ECO:0000256" key="7">
    <source>
        <dbReference type="HAMAP-Rule" id="MF_00484"/>
    </source>
</evidence>
<sequence>MLKILYVASEAVPFIKTGGLADVAFSLPKALGKLGVDIRVIIPKYKGIGEKYKEEMNFLTSFEVPVGWRRQYCGIEYLEYEKVPFYFIDNEYYFKRDGLYGHYDDGERFSYFCKGVLEAIENIGFIPDIIHCNDWHTAIIPVLLNEHYKKYGKYDHIKTVFTVHNLKYQGIFSGEILGDLLGLGKEYYDVDALEFYGGVSFMKGGIKYSDLVTTVSETYSREIQYPFFGERLDGLLRYRKDELYGIVNGIDYDIYDPGKDEKIFKKYDVNFIGKKEENKIKLQQYLKLPETKNTPVMAMVSRLAKMKGLDLVIGILDELLREDIQIIILGTGEPYYESKLKEFAYRYPEKLSANILFDEELAHKIYAASDMFLMPSLFEPCGLGQLIALRYGSIPVVRETGGLKDTIKPFNEYTGEGNGFSFTNYNAHDMLYTINRALSFYKDKEIWSKIVKSAMNEDYSWSNSAKTYKELFEKIQEVRGI</sequence>
<proteinExistence type="inferred from homology"/>
<evidence type="ECO:0000256" key="6">
    <source>
        <dbReference type="ARBA" id="ARBA00023056"/>
    </source>
</evidence>
<feature type="domain" description="Glycosyl transferase family 1" evidence="8">
    <location>
        <begin position="288"/>
        <end position="449"/>
    </location>
</feature>
<keyword evidence="11" id="KW-1185">Reference proteome</keyword>
<comment type="pathway">
    <text evidence="7">Glycan biosynthesis; glycogen biosynthesis.</text>
</comment>
<dbReference type="InterPro" id="IPR001296">
    <property type="entry name" value="Glyco_trans_1"/>
</dbReference>
<evidence type="ECO:0000256" key="2">
    <source>
        <dbReference type="ARBA" id="ARBA00002764"/>
    </source>
</evidence>
<dbReference type="NCBIfam" id="NF001899">
    <property type="entry name" value="PRK00654.1-2"/>
    <property type="match status" value="1"/>
</dbReference>
<dbReference type="NCBIfam" id="TIGR02095">
    <property type="entry name" value="glgA"/>
    <property type="match status" value="1"/>
</dbReference>
<dbReference type="Pfam" id="PF00534">
    <property type="entry name" value="Glycos_transf_1"/>
    <property type="match status" value="1"/>
</dbReference>
<evidence type="ECO:0000256" key="4">
    <source>
        <dbReference type="ARBA" id="ARBA00022676"/>
    </source>
</evidence>
<dbReference type="RefSeq" id="WP_079493027.1">
    <property type="nucleotide sequence ID" value="NZ_FUZT01000008.1"/>
</dbReference>
<evidence type="ECO:0000259" key="9">
    <source>
        <dbReference type="Pfam" id="PF08323"/>
    </source>
</evidence>
<keyword evidence="6 7" id="KW-0320">Glycogen biosynthesis</keyword>
<evidence type="ECO:0000256" key="1">
    <source>
        <dbReference type="ARBA" id="ARBA00001478"/>
    </source>
</evidence>
<dbReference type="NCBIfam" id="NF001898">
    <property type="entry name" value="PRK00654.1-1"/>
    <property type="match status" value="1"/>
</dbReference>
<name>A0A1T5LT75_9FIRM</name>